<reference evidence="6" key="2">
    <citation type="submission" date="2025-09" db="UniProtKB">
        <authorList>
            <consortium name="Ensembl"/>
        </authorList>
    </citation>
    <scope>IDENTIFICATION</scope>
</reference>
<dbReference type="GeneTree" id="ENSGT00810000125473"/>
<dbReference type="Ensembl" id="ENSEBUT00000011194.1">
    <property type="protein sequence ID" value="ENSEBUP00000010643.1"/>
    <property type="gene ID" value="ENSEBUG00000006848.1"/>
</dbReference>
<sequence>MDSEQKWAQGPLVDRTDQGIVLKKWQEGGNISLNDPREEFIQTLTRGNGLEDSQTSSGKDMSNKEFFSDNEFDAGDIKDISRRRKPLRRQRQVSVRRRKRNRMGPESQSLVFYPQRSWSSDTTSSSAEDTTSYKDQDQWQQPVVMKQSTSQFSLNQGDDFEPQDYKFLSPMISDISMSNSETSSSNQSETKFHSATFWSTKVLGDQQFEPCCKNIDKRLQKIPLRQNRTIFPGPTFENQRHEQNQAAMHPYKTHFKWDLQQASGGSDLNDGNAPQVRDLFGQSMKFSNGSTSQHTPPNTKKASSLQCLSRQREYHTCLRRCHSLGDGMNNCYSPTRSASWHNRKSQVFSDTLSTSDWPSSKRRTQGMWASTGTIEGYFESDEFMELPGILHGAETMANKLARLSGLLSCQPLSRSNTEISDSLVSLNSDQSESSGNSGYPSHETTASLSDSLDSGPLSETSSQLPSQPCSLIALRERSGGCASWVSDNTAEGRNFLETGDLVRELQRDITHQADHAVVWQKIETFVQKLDQLILWLSRAMETSDDWTPPQPGLCSLRPYMERHMSFKMNVDRHQKLKRVVLEEGNDLLRHLDTNKSGLGDTLELIENQWCQLQRQVAKQRHWLLRCLDKLCQQFPEAKSSLHRRAQKTQDDVTEKGNSSLEVALPEMGVHGGGKKARNRDSELRNLEGETEPVDLKDEIEFVTPVCEVDVFSPEAGWKSSDDEGDRDLGVLENGVDVGSPEGCITSGSLEDKVKNVTEFEDRESCTECATKSQDMVYHTEPVDLEDEIKHVDSGCKMDNMDNGNYAMTKYQDDISEIQSLEAQSETRSEITALESNNKNTEFRTESMVIEPKAGNHDHSGSENENGELETTEHDPEQVALLCLCPAYSDLRSWLNDMSLVVKETQAVRMGALEVESVHKVSLNVSWVTGFPPYVAYKVTHIFTFGLILFSSSTDYAFYSLIFHSLLLLSSLAS</sequence>
<dbReference type="SMART" id="SM00150">
    <property type="entry name" value="SPEC"/>
    <property type="match status" value="1"/>
</dbReference>
<feature type="compositionally biased region" description="Basic residues" evidence="5">
    <location>
        <begin position="81"/>
        <end position="102"/>
    </location>
</feature>
<evidence type="ECO:0000256" key="2">
    <source>
        <dbReference type="ARBA" id="ARBA00022553"/>
    </source>
</evidence>
<feature type="compositionally biased region" description="Low complexity" evidence="5">
    <location>
        <begin position="117"/>
        <end position="130"/>
    </location>
</feature>
<evidence type="ECO:0000256" key="3">
    <source>
        <dbReference type="ARBA" id="ARBA00022737"/>
    </source>
</evidence>
<feature type="region of interest" description="Disordered" evidence="5">
    <location>
        <begin position="423"/>
        <end position="465"/>
    </location>
</feature>
<keyword evidence="3" id="KW-0677">Repeat</keyword>
<feature type="region of interest" description="Disordered" evidence="5">
    <location>
        <begin position="850"/>
        <end position="872"/>
    </location>
</feature>
<proteinExistence type="predicted"/>
<feature type="compositionally biased region" description="Polar residues" evidence="5">
    <location>
        <begin position="43"/>
        <end position="60"/>
    </location>
</feature>
<feature type="region of interest" description="Disordered" evidence="5">
    <location>
        <begin position="43"/>
        <end position="140"/>
    </location>
</feature>
<name>A0A8C4Q6Z8_EPTBU</name>
<keyword evidence="7" id="KW-1185">Reference proteome</keyword>
<dbReference type="Gene3D" id="1.20.58.60">
    <property type="match status" value="1"/>
</dbReference>
<reference evidence="6" key="1">
    <citation type="submission" date="2025-08" db="UniProtKB">
        <authorList>
            <consortium name="Ensembl"/>
        </authorList>
    </citation>
    <scope>IDENTIFICATION</scope>
</reference>
<evidence type="ECO:0000313" key="7">
    <source>
        <dbReference type="Proteomes" id="UP000694388"/>
    </source>
</evidence>
<dbReference type="SUPFAM" id="SSF46966">
    <property type="entry name" value="Spectrin repeat"/>
    <property type="match status" value="1"/>
</dbReference>
<evidence type="ECO:0000313" key="6">
    <source>
        <dbReference type="Ensembl" id="ENSEBUP00000010643.1"/>
    </source>
</evidence>
<dbReference type="PANTHER" id="PTHR14514:SF2">
    <property type="entry name" value="A-KINASE ANCHOR PROTEIN 6"/>
    <property type="match status" value="1"/>
</dbReference>
<dbReference type="AlphaFoldDB" id="A0A8C4Q6Z8"/>
<keyword evidence="4" id="KW-0472">Membrane</keyword>
<protein>
    <submittedName>
        <fullName evidence="6">Uncharacterized protein</fullName>
    </submittedName>
</protein>
<evidence type="ECO:0000256" key="5">
    <source>
        <dbReference type="SAM" id="MobiDB-lite"/>
    </source>
</evidence>
<dbReference type="InterPro" id="IPR018159">
    <property type="entry name" value="Spectrin/alpha-actinin"/>
</dbReference>
<accession>A0A8C4Q6Z8</accession>
<evidence type="ECO:0000256" key="4">
    <source>
        <dbReference type="ARBA" id="ARBA00023136"/>
    </source>
</evidence>
<comment type="subcellular location">
    <subcellularLocation>
        <location evidence="1">Endomembrane system</location>
    </subcellularLocation>
</comment>
<keyword evidence="2" id="KW-0597">Phosphoprotein</keyword>
<dbReference type="PANTHER" id="PTHR14514">
    <property type="entry name" value="PKA ANCHORING PROTEIN"/>
    <property type="match status" value="1"/>
</dbReference>
<evidence type="ECO:0000256" key="1">
    <source>
        <dbReference type="ARBA" id="ARBA00004308"/>
    </source>
</evidence>
<organism evidence="6 7">
    <name type="scientific">Eptatretus burgeri</name>
    <name type="common">Inshore hagfish</name>
    <dbReference type="NCBI Taxonomy" id="7764"/>
    <lineage>
        <taxon>Eukaryota</taxon>
        <taxon>Metazoa</taxon>
        <taxon>Chordata</taxon>
        <taxon>Craniata</taxon>
        <taxon>Vertebrata</taxon>
        <taxon>Cyclostomata</taxon>
        <taxon>Myxini</taxon>
        <taxon>Myxiniformes</taxon>
        <taxon>Myxinidae</taxon>
        <taxon>Eptatretinae</taxon>
        <taxon>Eptatretus</taxon>
    </lineage>
</organism>
<dbReference type="Proteomes" id="UP000694388">
    <property type="component" value="Unplaced"/>
</dbReference>
<feature type="compositionally biased region" description="Polar residues" evidence="5">
    <location>
        <begin position="423"/>
        <end position="446"/>
    </location>
</feature>